<evidence type="ECO:0000256" key="1">
    <source>
        <dbReference type="ARBA" id="ARBA00012513"/>
    </source>
</evidence>
<gene>
    <name evidence="12" type="ORF">ASPTUDRAFT_196499</name>
</gene>
<name>A0A1L9NFT0_ASPTC</name>
<evidence type="ECO:0000256" key="3">
    <source>
        <dbReference type="ARBA" id="ARBA00022679"/>
    </source>
</evidence>
<feature type="region of interest" description="Disordered" evidence="10">
    <location>
        <begin position="21"/>
        <end position="43"/>
    </location>
</feature>
<dbReference type="Gene3D" id="3.30.200.20">
    <property type="entry name" value="Phosphorylase Kinase, domain 1"/>
    <property type="match status" value="1"/>
</dbReference>
<protein>
    <recommendedName>
        <fullName evidence="1">non-specific serine/threonine protein kinase</fullName>
        <ecNumber evidence="1">2.7.11.1</ecNumber>
    </recommendedName>
</protein>
<keyword evidence="5" id="KW-0418">Kinase</keyword>
<dbReference type="GO" id="GO:0004674">
    <property type="term" value="F:protein serine/threonine kinase activity"/>
    <property type="evidence" value="ECO:0007669"/>
    <property type="project" value="UniProtKB-KW"/>
</dbReference>
<accession>A0A1L9NFT0</accession>
<keyword evidence="6 9" id="KW-0067">ATP-binding</keyword>
<dbReference type="InterPro" id="IPR011009">
    <property type="entry name" value="Kinase-like_dom_sf"/>
</dbReference>
<dbReference type="Gene3D" id="1.10.510.10">
    <property type="entry name" value="Transferase(Phosphotransferase) domain 1"/>
    <property type="match status" value="1"/>
</dbReference>
<dbReference type="PROSITE" id="PS00107">
    <property type="entry name" value="PROTEIN_KINASE_ATP"/>
    <property type="match status" value="1"/>
</dbReference>
<dbReference type="GO" id="GO:0005524">
    <property type="term" value="F:ATP binding"/>
    <property type="evidence" value="ECO:0007669"/>
    <property type="project" value="UniProtKB-UniRule"/>
</dbReference>
<dbReference type="InterPro" id="IPR017441">
    <property type="entry name" value="Protein_kinase_ATP_BS"/>
</dbReference>
<feature type="compositionally biased region" description="Pro residues" evidence="10">
    <location>
        <begin position="30"/>
        <end position="40"/>
    </location>
</feature>
<dbReference type="OrthoDB" id="5979581at2759"/>
<evidence type="ECO:0000256" key="4">
    <source>
        <dbReference type="ARBA" id="ARBA00022741"/>
    </source>
</evidence>
<keyword evidence="13" id="KW-1185">Reference proteome</keyword>
<proteinExistence type="predicted"/>
<evidence type="ECO:0000256" key="7">
    <source>
        <dbReference type="ARBA" id="ARBA00047899"/>
    </source>
</evidence>
<keyword evidence="3" id="KW-0808">Transferase</keyword>
<evidence type="ECO:0000256" key="6">
    <source>
        <dbReference type="ARBA" id="ARBA00022840"/>
    </source>
</evidence>
<evidence type="ECO:0000313" key="12">
    <source>
        <dbReference type="EMBL" id="OJI88158.1"/>
    </source>
</evidence>
<evidence type="ECO:0000259" key="11">
    <source>
        <dbReference type="PROSITE" id="PS50011"/>
    </source>
</evidence>
<sequence>MLRVLQTRSLACKQLPHPLRSLTSIHPLNTPKPTPPPQPITQPTYHPEDSVENLEGYIPGGYHPTSINDEFCHGRYIIIHKLGYGSYSTVWLACDRHKNQYVALKIVTAESSTVKSRLESRILQYLQTGDDSASHPGRKYIHSSLLDEFSFDGPNGHHVCLVNEVAGCSVAEAKENIPNLMFPLDIAKAIIAQVIMGVDYMHSLGVGHGDPHTRNILFQPTTNFNTLRTNDIYDHFGPPYHIPISRTDNSNHPIHPHAPTHAIIPMNLIIPTTHLSTSNINIKITDFGTSYLFTNPPSPETLNTPTILLPPEAIFHDPITSAADIWTLGCTLYDILGDRPLFEPWSDTPEDVIWEMVSMLGGELPERWGQRSDFTRALMKVVGTGGRSLDERLWAMGRGETSSTCEFRELEMDCLRRLLGGMLVYEPEGRMSAREVAESGVMVEWAGMVLGR</sequence>
<dbReference type="GO" id="GO:0005634">
    <property type="term" value="C:nucleus"/>
    <property type="evidence" value="ECO:0007669"/>
    <property type="project" value="TreeGrafter"/>
</dbReference>
<keyword evidence="2" id="KW-0723">Serine/threonine-protein kinase</keyword>
<dbReference type="Pfam" id="PF00069">
    <property type="entry name" value="Pkinase"/>
    <property type="match status" value="2"/>
</dbReference>
<dbReference type="InterPro" id="IPR000719">
    <property type="entry name" value="Prot_kinase_dom"/>
</dbReference>
<evidence type="ECO:0000256" key="5">
    <source>
        <dbReference type="ARBA" id="ARBA00022777"/>
    </source>
</evidence>
<dbReference type="PANTHER" id="PTHR47634:SF9">
    <property type="entry name" value="PROTEIN KINASE DOMAIN-CONTAINING PROTEIN-RELATED"/>
    <property type="match status" value="1"/>
</dbReference>
<keyword evidence="4 9" id="KW-0547">Nucleotide-binding</keyword>
<dbReference type="SUPFAM" id="SSF56112">
    <property type="entry name" value="Protein kinase-like (PK-like)"/>
    <property type="match status" value="1"/>
</dbReference>
<organism evidence="12 13">
    <name type="scientific">Aspergillus tubingensis (strain CBS 134.48)</name>
    <dbReference type="NCBI Taxonomy" id="767770"/>
    <lineage>
        <taxon>Eukaryota</taxon>
        <taxon>Fungi</taxon>
        <taxon>Dikarya</taxon>
        <taxon>Ascomycota</taxon>
        <taxon>Pezizomycotina</taxon>
        <taxon>Eurotiomycetes</taxon>
        <taxon>Eurotiomycetidae</taxon>
        <taxon>Eurotiales</taxon>
        <taxon>Aspergillaceae</taxon>
        <taxon>Aspergillus</taxon>
        <taxon>Aspergillus subgen. Circumdati</taxon>
    </lineage>
</organism>
<evidence type="ECO:0000256" key="8">
    <source>
        <dbReference type="ARBA" id="ARBA00048679"/>
    </source>
</evidence>
<dbReference type="EC" id="2.7.11.1" evidence="1"/>
<dbReference type="EMBL" id="KV878180">
    <property type="protein sequence ID" value="OJI88158.1"/>
    <property type="molecule type" value="Genomic_DNA"/>
</dbReference>
<dbReference type="PANTHER" id="PTHR47634">
    <property type="entry name" value="PROTEIN KINASE DOMAIN-CONTAINING PROTEIN-RELATED"/>
    <property type="match status" value="1"/>
</dbReference>
<dbReference type="SMART" id="SM00220">
    <property type="entry name" value="S_TKc"/>
    <property type="match status" value="1"/>
</dbReference>
<evidence type="ECO:0000313" key="13">
    <source>
        <dbReference type="Proteomes" id="UP000184304"/>
    </source>
</evidence>
<dbReference type="OMA" id="DQFSFDG"/>
<comment type="catalytic activity">
    <reaction evidence="7">
        <text>L-threonyl-[protein] + ATP = O-phospho-L-threonyl-[protein] + ADP + H(+)</text>
        <dbReference type="Rhea" id="RHEA:46608"/>
        <dbReference type="Rhea" id="RHEA-COMP:11060"/>
        <dbReference type="Rhea" id="RHEA-COMP:11605"/>
        <dbReference type="ChEBI" id="CHEBI:15378"/>
        <dbReference type="ChEBI" id="CHEBI:30013"/>
        <dbReference type="ChEBI" id="CHEBI:30616"/>
        <dbReference type="ChEBI" id="CHEBI:61977"/>
        <dbReference type="ChEBI" id="CHEBI:456216"/>
        <dbReference type="EC" id="2.7.11.1"/>
    </reaction>
</comment>
<dbReference type="GO" id="GO:0000245">
    <property type="term" value="P:spliceosomal complex assembly"/>
    <property type="evidence" value="ECO:0007669"/>
    <property type="project" value="TreeGrafter"/>
</dbReference>
<dbReference type="Proteomes" id="UP000184304">
    <property type="component" value="Unassembled WGS sequence"/>
</dbReference>
<evidence type="ECO:0000256" key="10">
    <source>
        <dbReference type="SAM" id="MobiDB-lite"/>
    </source>
</evidence>
<dbReference type="AlphaFoldDB" id="A0A1L9NFT0"/>
<evidence type="ECO:0000256" key="2">
    <source>
        <dbReference type="ARBA" id="ARBA00022527"/>
    </source>
</evidence>
<evidence type="ECO:0000256" key="9">
    <source>
        <dbReference type="PROSITE-ProRule" id="PRU10141"/>
    </source>
</evidence>
<dbReference type="VEuPathDB" id="FungiDB:ASPTUDRAFT_196499"/>
<feature type="domain" description="Protein kinase" evidence="11">
    <location>
        <begin position="76"/>
        <end position="446"/>
    </location>
</feature>
<dbReference type="GO" id="GO:0005737">
    <property type="term" value="C:cytoplasm"/>
    <property type="evidence" value="ECO:0007669"/>
    <property type="project" value="TreeGrafter"/>
</dbReference>
<feature type="binding site" evidence="9">
    <location>
        <position position="105"/>
    </location>
    <ligand>
        <name>ATP</name>
        <dbReference type="ChEBI" id="CHEBI:30616"/>
    </ligand>
</feature>
<dbReference type="PROSITE" id="PS50011">
    <property type="entry name" value="PROTEIN_KINASE_DOM"/>
    <property type="match status" value="1"/>
</dbReference>
<comment type="catalytic activity">
    <reaction evidence="8">
        <text>L-seryl-[protein] + ATP = O-phospho-L-seryl-[protein] + ADP + H(+)</text>
        <dbReference type="Rhea" id="RHEA:17989"/>
        <dbReference type="Rhea" id="RHEA-COMP:9863"/>
        <dbReference type="Rhea" id="RHEA-COMP:11604"/>
        <dbReference type="ChEBI" id="CHEBI:15378"/>
        <dbReference type="ChEBI" id="CHEBI:29999"/>
        <dbReference type="ChEBI" id="CHEBI:30616"/>
        <dbReference type="ChEBI" id="CHEBI:83421"/>
        <dbReference type="ChEBI" id="CHEBI:456216"/>
        <dbReference type="EC" id="2.7.11.1"/>
    </reaction>
</comment>
<dbReference type="InterPro" id="IPR051334">
    <property type="entry name" value="SRPK"/>
</dbReference>
<reference evidence="13" key="1">
    <citation type="journal article" date="2017" name="Genome Biol.">
        <title>Comparative genomics reveals high biological diversity and specific adaptations in the industrially and medically important fungal genus Aspergillus.</title>
        <authorList>
            <person name="de Vries R.P."/>
            <person name="Riley R."/>
            <person name="Wiebenga A."/>
            <person name="Aguilar-Osorio G."/>
            <person name="Amillis S."/>
            <person name="Uchima C.A."/>
            <person name="Anderluh G."/>
            <person name="Asadollahi M."/>
            <person name="Askin M."/>
            <person name="Barry K."/>
            <person name="Battaglia E."/>
            <person name="Bayram O."/>
            <person name="Benocci T."/>
            <person name="Braus-Stromeyer S.A."/>
            <person name="Caldana C."/>
            <person name="Canovas D."/>
            <person name="Cerqueira G.C."/>
            <person name="Chen F."/>
            <person name="Chen W."/>
            <person name="Choi C."/>
            <person name="Clum A."/>
            <person name="Dos Santos R.A."/>
            <person name="Damasio A.R."/>
            <person name="Diallinas G."/>
            <person name="Emri T."/>
            <person name="Fekete E."/>
            <person name="Flipphi M."/>
            <person name="Freyberg S."/>
            <person name="Gallo A."/>
            <person name="Gournas C."/>
            <person name="Habgood R."/>
            <person name="Hainaut M."/>
            <person name="Harispe M.L."/>
            <person name="Henrissat B."/>
            <person name="Hilden K.S."/>
            <person name="Hope R."/>
            <person name="Hossain A."/>
            <person name="Karabika E."/>
            <person name="Karaffa L."/>
            <person name="Karanyi Z."/>
            <person name="Krasevec N."/>
            <person name="Kuo A."/>
            <person name="Kusch H."/>
            <person name="LaButti K."/>
            <person name="Lagendijk E.L."/>
            <person name="Lapidus A."/>
            <person name="Levasseur A."/>
            <person name="Lindquist E."/>
            <person name="Lipzen A."/>
            <person name="Logrieco A.F."/>
            <person name="MacCabe A."/>
            <person name="Maekelae M.R."/>
            <person name="Malavazi I."/>
            <person name="Melin P."/>
            <person name="Meyer V."/>
            <person name="Mielnichuk N."/>
            <person name="Miskei M."/>
            <person name="Molnar A.P."/>
            <person name="Mule G."/>
            <person name="Ngan C.Y."/>
            <person name="Orejas M."/>
            <person name="Orosz E."/>
            <person name="Ouedraogo J.P."/>
            <person name="Overkamp K.M."/>
            <person name="Park H.-S."/>
            <person name="Perrone G."/>
            <person name="Piumi F."/>
            <person name="Punt P.J."/>
            <person name="Ram A.F."/>
            <person name="Ramon A."/>
            <person name="Rauscher S."/>
            <person name="Record E."/>
            <person name="Riano-Pachon D.M."/>
            <person name="Robert V."/>
            <person name="Roehrig J."/>
            <person name="Ruller R."/>
            <person name="Salamov A."/>
            <person name="Salih N.S."/>
            <person name="Samson R.A."/>
            <person name="Sandor E."/>
            <person name="Sanguinetti M."/>
            <person name="Schuetze T."/>
            <person name="Sepcic K."/>
            <person name="Shelest E."/>
            <person name="Sherlock G."/>
            <person name="Sophianopoulou V."/>
            <person name="Squina F.M."/>
            <person name="Sun H."/>
            <person name="Susca A."/>
            <person name="Todd R.B."/>
            <person name="Tsang A."/>
            <person name="Unkles S.E."/>
            <person name="van de Wiele N."/>
            <person name="van Rossen-Uffink D."/>
            <person name="Oliveira J.V."/>
            <person name="Vesth T.C."/>
            <person name="Visser J."/>
            <person name="Yu J.-H."/>
            <person name="Zhou M."/>
            <person name="Andersen M.R."/>
            <person name="Archer D.B."/>
            <person name="Baker S.E."/>
            <person name="Benoit I."/>
            <person name="Brakhage A.A."/>
            <person name="Braus G.H."/>
            <person name="Fischer R."/>
            <person name="Frisvad J.C."/>
            <person name="Goldman G.H."/>
            <person name="Houbraken J."/>
            <person name="Oakley B."/>
            <person name="Pocsi I."/>
            <person name="Scazzocchio C."/>
            <person name="Seiboth B."/>
            <person name="vanKuyk P.A."/>
            <person name="Wortman J."/>
            <person name="Dyer P.S."/>
            <person name="Grigoriev I.V."/>
        </authorList>
    </citation>
    <scope>NUCLEOTIDE SEQUENCE [LARGE SCALE GENOMIC DNA]</scope>
    <source>
        <strain evidence="13">CBS 134.48</strain>
    </source>
</reference>
<dbReference type="GO" id="GO:0050684">
    <property type="term" value="P:regulation of mRNA processing"/>
    <property type="evidence" value="ECO:0007669"/>
    <property type="project" value="TreeGrafter"/>
</dbReference>
<dbReference type="STRING" id="767770.A0A1L9NFT0"/>